<keyword evidence="8" id="KW-0282">Flagellum</keyword>
<keyword evidence="9" id="KW-1185">Reference proteome</keyword>
<dbReference type="InterPro" id="IPR040026">
    <property type="entry name" value="FliD"/>
</dbReference>
<evidence type="ECO:0000256" key="4">
    <source>
        <dbReference type="ARBA" id="ARBA00023143"/>
    </source>
</evidence>
<keyword evidence="3" id="KW-0175">Coiled coil</keyword>
<dbReference type="GO" id="GO:0009421">
    <property type="term" value="C:bacterial-type flagellum filament cap"/>
    <property type="evidence" value="ECO:0007669"/>
    <property type="project" value="InterPro"/>
</dbReference>
<dbReference type="InterPro" id="IPR010809">
    <property type="entry name" value="FliD_C"/>
</dbReference>
<evidence type="ECO:0000256" key="5">
    <source>
        <dbReference type="RuleBase" id="RU362066"/>
    </source>
</evidence>
<comment type="subcellular location">
    <subcellularLocation>
        <location evidence="5">Secreted</location>
    </subcellularLocation>
    <subcellularLocation>
        <location evidence="5">Bacterial flagellum</location>
    </subcellularLocation>
</comment>
<evidence type="ECO:0000256" key="2">
    <source>
        <dbReference type="ARBA" id="ARBA00011255"/>
    </source>
</evidence>
<dbReference type="Pfam" id="PF02465">
    <property type="entry name" value="FliD_N"/>
    <property type="match status" value="1"/>
</dbReference>
<comment type="function">
    <text evidence="5">Required for morphogenesis and for the elongation of the flagellar filament by facilitating polymerization of the flagellin monomers at the tip of growing filament. Forms a capping structure, which prevents flagellin subunits (transported through the central channel of the flagellum) from leaking out without polymerization at the distal end.</text>
</comment>
<evidence type="ECO:0000259" key="6">
    <source>
        <dbReference type="Pfam" id="PF02465"/>
    </source>
</evidence>
<sequence>MTTASSTTTSTNSMLQQAAQSILSGATGSSLDVNGLVSALVAAKTAGQSATITAAQNSDKTELSAIGTMKSALANLKSALSGLSDGSAFTSLSASLSGSGVTATTTTGAVAGTYSINVQQVATANQISSQAYASGATLGTGTVTIGLGSSSMSVTLDSTNNTLSGLAAAINNSTSNPGVSAAVVTAADGQHLVLTSKTTGASNTVTISGGSGVDAGLQTSSFTQVTAAQDAKVSISGNTVTSASNTITGALTGVTLTVTSAAVGTTQSLSLATNTDSITKDIQSFVSAYNTWISAKNSVSSYNTTTSVAGALLGDSMLNTAVNGIASIISGSVSTNGSSFNLAQIGVDLQHDGTLSLDTSKLSSALASSPSTVSSLFNSTNGIGQQLDSFINNYTASSVGQIDQRTATINADIAHLTDQSTSLTDYQNVLTAQYNAQFTALNNLMTQMENSKNYLNQLFGGNGSAGTLNKTA</sequence>
<dbReference type="PANTHER" id="PTHR30288:SF0">
    <property type="entry name" value="FLAGELLAR HOOK-ASSOCIATED PROTEIN 2"/>
    <property type="match status" value="1"/>
</dbReference>
<name>A0A1X7H673_TRICW</name>
<evidence type="ECO:0000259" key="7">
    <source>
        <dbReference type="Pfam" id="PF07195"/>
    </source>
</evidence>
<dbReference type="GO" id="GO:0005576">
    <property type="term" value="C:extracellular region"/>
    <property type="evidence" value="ECO:0007669"/>
    <property type="project" value="UniProtKB-SubCell"/>
</dbReference>
<dbReference type="GeneID" id="95549979"/>
<evidence type="ECO:0000313" key="9">
    <source>
        <dbReference type="Proteomes" id="UP000192911"/>
    </source>
</evidence>
<feature type="domain" description="Flagellar hook-associated protein 2 C-terminal" evidence="7">
    <location>
        <begin position="228"/>
        <end position="449"/>
    </location>
</feature>
<reference evidence="9" key="1">
    <citation type="submission" date="2017-04" db="EMBL/GenBank/DDBJ databases">
        <authorList>
            <person name="Varghese N."/>
            <person name="Submissions S."/>
        </authorList>
    </citation>
    <scope>NUCLEOTIDE SEQUENCE [LARGE SCALE GENOMIC DNA]</scope>
    <source>
        <strain evidence="9">Ballard 720</strain>
    </source>
</reference>
<dbReference type="GO" id="GO:0007155">
    <property type="term" value="P:cell adhesion"/>
    <property type="evidence" value="ECO:0007669"/>
    <property type="project" value="InterPro"/>
</dbReference>
<comment type="similarity">
    <text evidence="1 5">Belongs to the FliD family.</text>
</comment>
<dbReference type="InterPro" id="IPR003481">
    <property type="entry name" value="FliD_N"/>
</dbReference>
<proteinExistence type="inferred from homology"/>
<feature type="domain" description="Flagellar hook-associated protein 2 N-terminal" evidence="6">
    <location>
        <begin position="29"/>
        <end position="124"/>
    </location>
</feature>
<dbReference type="STRING" id="28094.SAMN06295900_12236"/>
<dbReference type="Pfam" id="PF07195">
    <property type="entry name" value="FliD_C"/>
    <property type="match status" value="1"/>
</dbReference>
<dbReference type="EMBL" id="FXAH01000022">
    <property type="protein sequence ID" value="SMF80314.1"/>
    <property type="molecule type" value="Genomic_DNA"/>
</dbReference>
<dbReference type="AlphaFoldDB" id="A0A1X7H673"/>
<protein>
    <recommendedName>
        <fullName evidence="5">Flagellar hook-associated protein 2</fullName>
        <shortName evidence="5">HAP2</shortName>
    </recommendedName>
    <alternativeName>
        <fullName evidence="5">Flagellar cap protein</fullName>
    </alternativeName>
</protein>
<dbReference type="GO" id="GO:0009424">
    <property type="term" value="C:bacterial-type flagellum hook"/>
    <property type="evidence" value="ECO:0007669"/>
    <property type="project" value="UniProtKB-UniRule"/>
</dbReference>
<dbReference type="RefSeq" id="WP_085230602.1">
    <property type="nucleotide sequence ID" value="NZ_BSQD01000009.1"/>
</dbReference>
<keyword evidence="4 5" id="KW-0975">Bacterial flagellum</keyword>
<accession>A0A1X7H673</accession>
<keyword evidence="8" id="KW-0966">Cell projection</keyword>
<evidence type="ECO:0000256" key="3">
    <source>
        <dbReference type="ARBA" id="ARBA00023054"/>
    </source>
</evidence>
<comment type="subunit">
    <text evidence="2 5">Homopentamer.</text>
</comment>
<dbReference type="Proteomes" id="UP000192911">
    <property type="component" value="Unassembled WGS sequence"/>
</dbReference>
<evidence type="ECO:0000313" key="8">
    <source>
        <dbReference type="EMBL" id="SMF80314.1"/>
    </source>
</evidence>
<evidence type="ECO:0000256" key="1">
    <source>
        <dbReference type="ARBA" id="ARBA00009764"/>
    </source>
</evidence>
<organism evidence="8 9">
    <name type="scientific">Trinickia caryophylli</name>
    <name type="common">Paraburkholderia caryophylli</name>
    <dbReference type="NCBI Taxonomy" id="28094"/>
    <lineage>
        <taxon>Bacteria</taxon>
        <taxon>Pseudomonadati</taxon>
        <taxon>Pseudomonadota</taxon>
        <taxon>Betaproteobacteria</taxon>
        <taxon>Burkholderiales</taxon>
        <taxon>Burkholderiaceae</taxon>
        <taxon>Trinickia</taxon>
    </lineage>
</organism>
<gene>
    <name evidence="8" type="ORF">SAMN06295900_12236</name>
</gene>
<dbReference type="OrthoDB" id="9034667at2"/>
<keyword evidence="5" id="KW-0964">Secreted</keyword>
<keyword evidence="8" id="KW-0969">Cilium</keyword>
<dbReference type="GO" id="GO:0071973">
    <property type="term" value="P:bacterial-type flagellum-dependent cell motility"/>
    <property type="evidence" value="ECO:0007669"/>
    <property type="project" value="TreeGrafter"/>
</dbReference>
<dbReference type="PANTHER" id="PTHR30288">
    <property type="entry name" value="FLAGELLAR CAP/ASSEMBLY PROTEIN FLID"/>
    <property type="match status" value="1"/>
</dbReference>